<proteinExistence type="predicted"/>
<protein>
    <submittedName>
        <fullName evidence="1">Uncharacterized protein</fullName>
    </submittedName>
</protein>
<name>A0A5M9KSW8_9PLEO</name>
<gene>
    <name evidence="1" type="ORF">PtrM4_114910</name>
</gene>
<organism evidence="1 2">
    <name type="scientific">Pyrenophora tritici-repentis</name>
    <dbReference type="NCBI Taxonomy" id="45151"/>
    <lineage>
        <taxon>Eukaryota</taxon>
        <taxon>Fungi</taxon>
        <taxon>Dikarya</taxon>
        <taxon>Ascomycota</taxon>
        <taxon>Pezizomycotina</taxon>
        <taxon>Dothideomycetes</taxon>
        <taxon>Pleosporomycetidae</taxon>
        <taxon>Pleosporales</taxon>
        <taxon>Pleosporineae</taxon>
        <taxon>Pleosporaceae</taxon>
        <taxon>Pyrenophora</taxon>
    </lineage>
</organism>
<dbReference type="GeneID" id="90956965"/>
<sequence length="48" mass="5040">MPSFLVLTATVLLSAPVQACVGAAEGARDWDANAKYHDLPVSDAPRLT</sequence>
<dbReference type="AlphaFoldDB" id="A0A5M9KSW8"/>
<accession>A0A5M9KSW8</accession>
<dbReference type="RefSeq" id="XP_065961333.1">
    <property type="nucleotide sequence ID" value="XM_066108148.1"/>
</dbReference>
<dbReference type="EMBL" id="NQIK02000006">
    <property type="protein sequence ID" value="KAF7569076.1"/>
    <property type="molecule type" value="Genomic_DNA"/>
</dbReference>
<comment type="caution">
    <text evidence="1">The sequence shown here is derived from an EMBL/GenBank/DDBJ whole genome shotgun (WGS) entry which is preliminary data.</text>
</comment>
<reference evidence="1 2" key="1">
    <citation type="journal article" date="2018" name="BMC Genomics">
        <title>Comparative genomics of the wheat fungal pathogen Pyrenophora tritici-repentis reveals chromosomal variations and genome plasticity.</title>
        <authorList>
            <person name="Moolhuijzen P."/>
            <person name="See P.T."/>
            <person name="Hane J.K."/>
            <person name="Shi G."/>
            <person name="Liu Z."/>
            <person name="Oliver R.P."/>
            <person name="Moffat C.S."/>
        </authorList>
    </citation>
    <scope>NUCLEOTIDE SEQUENCE [LARGE SCALE GENOMIC DNA]</scope>
    <source>
        <strain evidence="1">M4</strain>
    </source>
</reference>
<evidence type="ECO:0000313" key="2">
    <source>
        <dbReference type="Proteomes" id="UP000245464"/>
    </source>
</evidence>
<dbReference type="Proteomes" id="UP000245464">
    <property type="component" value="Chromosome 6"/>
</dbReference>
<dbReference type="KEGG" id="ptrr:90956965"/>
<evidence type="ECO:0000313" key="1">
    <source>
        <dbReference type="EMBL" id="KAF7569076.1"/>
    </source>
</evidence>